<evidence type="ECO:0000313" key="4">
    <source>
        <dbReference type="Proteomes" id="UP000092321"/>
    </source>
</evidence>
<keyword evidence="4" id="KW-1185">Reference proteome</keyword>
<dbReference type="EMBL" id="LXPE01000001">
    <property type="protein sequence ID" value="OBA29141.1"/>
    <property type="molecule type" value="Genomic_DNA"/>
</dbReference>
<feature type="region of interest" description="Disordered" evidence="1">
    <location>
        <begin position="375"/>
        <end position="395"/>
    </location>
</feature>
<evidence type="ECO:0000256" key="1">
    <source>
        <dbReference type="SAM" id="MobiDB-lite"/>
    </source>
</evidence>
<feature type="region of interest" description="Disordered" evidence="1">
    <location>
        <begin position="33"/>
        <end position="52"/>
    </location>
</feature>
<gene>
    <name evidence="3" type="ORF">HANVADRAFT_51067</name>
</gene>
<dbReference type="AlphaFoldDB" id="A0A1B7TK67"/>
<feature type="compositionally biased region" description="Low complexity" evidence="1">
    <location>
        <begin position="378"/>
        <end position="395"/>
    </location>
</feature>
<accession>A0A1B7TK67</accession>
<name>A0A1B7TK67_9ASCO</name>
<dbReference type="InterPro" id="IPR036638">
    <property type="entry name" value="HLH_DNA-bd_sf"/>
</dbReference>
<dbReference type="OrthoDB" id="690068at2759"/>
<feature type="compositionally biased region" description="Polar residues" evidence="1">
    <location>
        <begin position="299"/>
        <end position="321"/>
    </location>
</feature>
<feature type="compositionally biased region" description="Low complexity" evidence="1">
    <location>
        <begin position="419"/>
        <end position="450"/>
    </location>
</feature>
<feature type="compositionally biased region" description="Low complexity" evidence="1">
    <location>
        <begin position="33"/>
        <end position="49"/>
    </location>
</feature>
<dbReference type="SUPFAM" id="SSF47459">
    <property type="entry name" value="HLH, helix-loop-helix DNA-binding domain"/>
    <property type="match status" value="1"/>
</dbReference>
<evidence type="ECO:0000313" key="3">
    <source>
        <dbReference type="EMBL" id="OBA29141.1"/>
    </source>
</evidence>
<feature type="region of interest" description="Disordered" evidence="1">
    <location>
        <begin position="299"/>
        <end position="325"/>
    </location>
</feature>
<comment type="caution">
    <text evidence="3">The sequence shown here is derived from an EMBL/GenBank/DDBJ whole genome shotgun (WGS) entry which is preliminary data.</text>
</comment>
<feature type="region of interest" description="Disordered" evidence="1">
    <location>
        <begin position="419"/>
        <end position="459"/>
    </location>
</feature>
<feature type="region of interest" description="Disordered" evidence="1">
    <location>
        <begin position="332"/>
        <end position="351"/>
    </location>
</feature>
<evidence type="ECO:0000259" key="2">
    <source>
        <dbReference type="PROSITE" id="PS50888"/>
    </source>
</evidence>
<dbReference type="InterPro" id="IPR011598">
    <property type="entry name" value="bHLH_dom"/>
</dbReference>
<dbReference type="Gene3D" id="4.10.280.10">
    <property type="entry name" value="Helix-loop-helix DNA-binding domain"/>
    <property type="match status" value="1"/>
</dbReference>
<sequence>MMIPNSNNSSKSNTPLSKQDDFLNIFEFNNNTTSANDNINGNGGDATNNKPLVKKENSNDDKYLMSHISSNNNLSFAASSDNFNDLNKLLSNTVGNSEYLDMPLPLIFNDNSNKFTSEYQTNNDDFDSHSLLSYTTNNSSMTNNTMTNSISNIGRGRKYSRLGSVKSFRSTAADSIDDEVIKERKKKIHNNVEKKRRELIKNKIQEINELLPLSVIKIVNANYINENIIRTGRPKSELVDPFSIGNKDIKVRKRDILCGSLLYINFLNKIIEKVNKRTDQFDNLYEALLKRKNSGSNNAIKIPKSSVTNENKQTNSTNIKEQSLVYMNNEENKRSSNLSNNNYGDSQYTMNSHENIHDLDDFAKFLKSINDVPSQTVSTSDIQNSNSINNNNSNNYDTYDNLLNMPVFSDDTLKNLLLQNNNNDNNGGNSENNYNDNNNNNQKDSSTNLNDPFNNWINM</sequence>
<dbReference type="GO" id="GO:0046983">
    <property type="term" value="F:protein dimerization activity"/>
    <property type="evidence" value="ECO:0007669"/>
    <property type="project" value="InterPro"/>
</dbReference>
<dbReference type="PROSITE" id="PS50888">
    <property type="entry name" value="BHLH"/>
    <property type="match status" value="1"/>
</dbReference>
<feature type="compositionally biased region" description="Polar residues" evidence="1">
    <location>
        <begin position="335"/>
        <end position="351"/>
    </location>
</feature>
<organism evidence="3 4">
    <name type="scientific">Hanseniaspora valbyensis NRRL Y-1626</name>
    <dbReference type="NCBI Taxonomy" id="766949"/>
    <lineage>
        <taxon>Eukaryota</taxon>
        <taxon>Fungi</taxon>
        <taxon>Dikarya</taxon>
        <taxon>Ascomycota</taxon>
        <taxon>Saccharomycotina</taxon>
        <taxon>Saccharomycetes</taxon>
        <taxon>Saccharomycodales</taxon>
        <taxon>Saccharomycodaceae</taxon>
        <taxon>Hanseniaspora</taxon>
    </lineage>
</organism>
<feature type="domain" description="BHLH" evidence="2">
    <location>
        <begin position="184"/>
        <end position="267"/>
    </location>
</feature>
<reference evidence="4" key="1">
    <citation type="journal article" date="2016" name="Proc. Natl. Acad. Sci. U.S.A.">
        <title>Comparative genomics of biotechnologically important yeasts.</title>
        <authorList>
            <person name="Riley R."/>
            <person name="Haridas S."/>
            <person name="Wolfe K.H."/>
            <person name="Lopes M.R."/>
            <person name="Hittinger C.T."/>
            <person name="Goeker M."/>
            <person name="Salamov A.A."/>
            <person name="Wisecaver J.H."/>
            <person name="Long T.M."/>
            <person name="Calvey C.H."/>
            <person name="Aerts A.L."/>
            <person name="Barry K.W."/>
            <person name="Choi C."/>
            <person name="Clum A."/>
            <person name="Coughlan A.Y."/>
            <person name="Deshpande S."/>
            <person name="Douglass A.P."/>
            <person name="Hanson S.J."/>
            <person name="Klenk H.-P."/>
            <person name="LaButti K.M."/>
            <person name="Lapidus A."/>
            <person name="Lindquist E.A."/>
            <person name="Lipzen A.M."/>
            <person name="Meier-Kolthoff J.P."/>
            <person name="Ohm R.A."/>
            <person name="Otillar R.P."/>
            <person name="Pangilinan J.L."/>
            <person name="Peng Y."/>
            <person name="Rokas A."/>
            <person name="Rosa C.A."/>
            <person name="Scheuner C."/>
            <person name="Sibirny A.A."/>
            <person name="Slot J.C."/>
            <person name="Stielow J.B."/>
            <person name="Sun H."/>
            <person name="Kurtzman C.P."/>
            <person name="Blackwell M."/>
            <person name="Grigoriev I.V."/>
            <person name="Jeffries T.W."/>
        </authorList>
    </citation>
    <scope>NUCLEOTIDE SEQUENCE [LARGE SCALE GENOMIC DNA]</scope>
    <source>
        <strain evidence="4">NRRL Y-1626</strain>
    </source>
</reference>
<proteinExistence type="predicted"/>
<protein>
    <recommendedName>
        <fullName evidence="2">BHLH domain-containing protein</fullName>
    </recommendedName>
</protein>
<dbReference type="Proteomes" id="UP000092321">
    <property type="component" value="Unassembled WGS sequence"/>
</dbReference>